<keyword evidence="1" id="KW-1003">Cell membrane</keyword>
<dbReference type="Pfam" id="PF00535">
    <property type="entry name" value="Glycos_transf_2"/>
    <property type="match status" value="1"/>
</dbReference>
<keyword evidence="3" id="KW-0808">Transferase</keyword>
<proteinExistence type="predicted"/>
<dbReference type="CDD" id="cd00761">
    <property type="entry name" value="Glyco_tranf_GTA_type"/>
    <property type="match status" value="1"/>
</dbReference>
<dbReference type="EMBL" id="VUOL01000004">
    <property type="protein sequence ID" value="KAA2231054.1"/>
    <property type="molecule type" value="Genomic_DNA"/>
</dbReference>
<keyword evidence="5" id="KW-1185">Reference proteome</keyword>
<keyword evidence="1" id="KW-0997">Cell inner membrane</keyword>
<protein>
    <submittedName>
        <fullName evidence="3">Glycosyltransferase family 2 protein</fullName>
    </submittedName>
    <submittedName>
        <fullName evidence="4">Glycosyltransferase involved in cell wall bisynthesis</fullName>
    </submittedName>
</protein>
<dbReference type="GO" id="GO:0016758">
    <property type="term" value="F:hexosyltransferase activity"/>
    <property type="evidence" value="ECO:0007669"/>
    <property type="project" value="UniProtKB-ARBA"/>
</dbReference>
<evidence type="ECO:0000313" key="6">
    <source>
        <dbReference type="Proteomes" id="UP000325296"/>
    </source>
</evidence>
<dbReference type="PANTHER" id="PTHR22916">
    <property type="entry name" value="GLYCOSYLTRANSFERASE"/>
    <property type="match status" value="1"/>
</dbReference>
<dbReference type="InterPro" id="IPR029044">
    <property type="entry name" value="Nucleotide-diphossugar_trans"/>
</dbReference>
<dbReference type="EMBL" id="LT629800">
    <property type="protein sequence ID" value="SDU98905.1"/>
    <property type="molecule type" value="Genomic_DNA"/>
</dbReference>
<dbReference type="OrthoDB" id="9802649at2"/>
<reference evidence="4 5" key="1">
    <citation type="submission" date="2016-10" db="EMBL/GenBank/DDBJ databases">
        <authorList>
            <person name="Varghese N."/>
            <person name="Submissions S."/>
        </authorList>
    </citation>
    <scope>NUCLEOTIDE SEQUENCE [LARGE SCALE GENOMIC DNA]</scope>
    <source>
        <strain evidence="4 5">BS2771</strain>
    </source>
</reference>
<reference evidence="3 6" key="2">
    <citation type="submission" date="2019-09" db="EMBL/GenBank/DDBJ databases">
        <title>Draft genome sequence of Pseudomonas brenneri CCUG 51514(T).</title>
        <authorList>
            <person name="Tunovic T."/>
            <person name="Pineiro-Iglesias B."/>
            <person name="Unosson C."/>
            <person name="Inganas E."/>
            <person name="Ohlen M."/>
            <person name="Cardew S."/>
            <person name="Jensie-Markopoulos S."/>
            <person name="Salva-Serra F."/>
            <person name="Jaen-Luchoro D."/>
            <person name="Svensson-Stadler L."/>
            <person name="Chun J."/>
            <person name="Moore E."/>
        </authorList>
    </citation>
    <scope>NUCLEOTIDE SEQUENCE [LARGE SCALE GENOMIC DNA]</scope>
    <source>
        <strain evidence="3 6">CCUG 51514</strain>
    </source>
</reference>
<dbReference type="AlphaFoldDB" id="A0A5B2UWH9"/>
<dbReference type="InterPro" id="IPR001173">
    <property type="entry name" value="Glyco_trans_2-like"/>
</dbReference>
<evidence type="ECO:0000313" key="5">
    <source>
        <dbReference type="Proteomes" id="UP000199620"/>
    </source>
</evidence>
<accession>A0A5B2UWH9</accession>
<dbReference type="SUPFAM" id="SSF53448">
    <property type="entry name" value="Nucleotide-diphospho-sugar transferases"/>
    <property type="match status" value="1"/>
</dbReference>
<sequence>MVSTKPLVSILVPVYNREGIISETLSSALSQTYENIEVIVVDNASTDGTWSVISDYANRDPRLKAFKNESNLGPVRNWLRCVECATGVFAKILWSDDLISPDFLEKTIPYFDDPQVGFVYTATKIFTEEPEAGVLSYANGKTGIYEAESFIQGDFKAKGYPLSPGCAVFYLKDIKRNLMLHIPNATGSDFSMHAIGNDLLLFLLTANQYKKIAYISNPISYFRAHPGSISIESADGKLPLHYDMARAHFAEVYRPDLICVLNSRLFMDLRRYSAAKSFGLERISDFYVENQIFNVSFFYIFVAVIRKVLRRFF</sequence>
<dbReference type="Proteomes" id="UP000325296">
    <property type="component" value="Unassembled WGS sequence"/>
</dbReference>
<evidence type="ECO:0000313" key="3">
    <source>
        <dbReference type="EMBL" id="KAA2231054.1"/>
    </source>
</evidence>
<evidence type="ECO:0000256" key="1">
    <source>
        <dbReference type="ARBA" id="ARBA00022519"/>
    </source>
</evidence>
<evidence type="ECO:0000259" key="2">
    <source>
        <dbReference type="Pfam" id="PF00535"/>
    </source>
</evidence>
<keyword evidence="1" id="KW-0472">Membrane</keyword>
<evidence type="ECO:0000313" key="4">
    <source>
        <dbReference type="EMBL" id="SDU98905.1"/>
    </source>
</evidence>
<gene>
    <name evidence="3" type="ORF">F1720_08890</name>
    <name evidence="4" type="ORF">SAMN04490181_2650</name>
</gene>
<name>A0A5B2UWH9_9PSED</name>
<dbReference type="Gene3D" id="3.90.550.10">
    <property type="entry name" value="Spore Coat Polysaccharide Biosynthesis Protein SpsA, Chain A"/>
    <property type="match status" value="1"/>
</dbReference>
<feature type="domain" description="Glycosyltransferase 2-like" evidence="2">
    <location>
        <begin position="9"/>
        <end position="133"/>
    </location>
</feature>
<dbReference type="PANTHER" id="PTHR22916:SF3">
    <property type="entry name" value="UDP-GLCNAC:BETAGAL BETA-1,3-N-ACETYLGLUCOSAMINYLTRANSFERASE-LIKE PROTEIN 1"/>
    <property type="match status" value="1"/>
</dbReference>
<dbReference type="Proteomes" id="UP000199620">
    <property type="component" value="Chromosome I"/>
</dbReference>
<organism evidence="3 6">
    <name type="scientific">Pseudomonas brenneri</name>
    <dbReference type="NCBI Taxonomy" id="129817"/>
    <lineage>
        <taxon>Bacteria</taxon>
        <taxon>Pseudomonadati</taxon>
        <taxon>Pseudomonadota</taxon>
        <taxon>Gammaproteobacteria</taxon>
        <taxon>Pseudomonadales</taxon>
        <taxon>Pseudomonadaceae</taxon>
        <taxon>Pseudomonas</taxon>
    </lineage>
</organism>